<dbReference type="Proteomes" id="UP001197093">
    <property type="component" value="Unassembled WGS sequence"/>
</dbReference>
<proteinExistence type="predicted"/>
<organism evidence="1 2">
    <name type="scientific">Staphylotrichum longicolle</name>
    <dbReference type="NCBI Taxonomy" id="669026"/>
    <lineage>
        <taxon>Eukaryota</taxon>
        <taxon>Fungi</taxon>
        <taxon>Dikarya</taxon>
        <taxon>Ascomycota</taxon>
        <taxon>Pezizomycotina</taxon>
        <taxon>Sordariomycetes</taxon>
        <taxon>Sordariomycetidae</taxon>
        <taxon>Sordariales</taxon>
        <taxon>Chaetomiaceae</taxon>
        <taxon>Staphylotrichum</taxon>
    </lineage>
</organism>
<sequence length="312" mass="35601">MEQYPAITVLRDAIVRQLVSGYEAAVTEAISGDDRHPRCFSKILSRIRDVKQHLTRKHSPEFYCDRCSTIFPNDQSRRRHVNHEAGRSCLPSSQLDGITHQQRVQMSRKSDRKLSEEEQWFVIWDIVFPGRRRPDSPYRDENISAGLYSFRRYCQTHGPALLDDEMQSMIASNTWSDLDISGEGRRHILEWALDEGLDRVFGAWRSRTSRAAPSDSNTLPLLQDAAPWESSLDDSGLAFRTQLPINHDVADTIPVGGLDTANDVTGQDEVLVEREEGVPEPSAHQDDDYIFSDLQFDFVFEDFISDPTLGQF</sequence>
<accession>A0AAD4HTI7</accession>
<dbReference type="PANTHER" id="PTHR38166:SF1">
    <property type="entry name" value="C2H2-TYPE DOMAIN-CONTAINING PROTEIN"/>
    <property type="match status" value="1"/>
</dbReference>
<gene>
    <name evidence="1" type="ORF">NEMBOFW57_009652</name>
</gene>
<evidence type="ECO:0008006" key="3">
    <source>
        <dbReference type="Google" id="ProtNLM"/>
    </source>
</evidence>
<dbReference type="EMBL" id="JAHCVI010000005">
    <property type="protein sequence ID" value="KAG7285034.1"/>
    <property type="molecule type" value="Genomic_DNA"/>
</dbReference>
<protein>
    <recommendedName>
        <fullName evidence="3">C2H2-type domain-containing protein</fullName>
    </recommendedName>
</protein>
<reference evidence="1" key="1">
    <citation type="submission" date="2023-02" db="EMBL/GenBank/DDBJ databases">
        <authorList>
            <person name="Palmer J.M."/>
        </authorList>
    </citation>
    <scope>NUCLEOTIDE SEQUENCE</scope>
    <source>
        <strain evidence="1">FW57</strain>
    </source>
</reference>
<dbReference type="PANTHER" id="PTHR38166">
    <property type="entry name" value="C2H2-TYPE DOMAIN-CONTAINING PROTEIN-RELATED"/>
    <property type="match status" value="1"/>
</dbReference>
<comment type="caution">
    <text evidence="1">The sequence shown here is derived from an EMBL/GenBank/DDBJ whole genome shotgun (WGS) entry which is preliminary data.</text>
</comment>
<evidence type="ECO:0000313" key="2">
    <source>
        <dbReference type="Proteomes" id="UP001197093"/>
    </source>
</evidence>
<keyword evidence="2" id="KW-1185">Reference proteome</keyword>
<name>A0AAD4HTI7_9PEZI</name>
<dbReference type="AlphaFoldDB" id="A0AAD4HTI7"/>
<evidence type="ECO:0000313" key="1">
    <source>
        <dbReference type="EMBL" id="KAG7285034.1"/>
    </source>
</evidence>